<protein>
    <submittedName>
        <fullName evidence="3">DUF1990 domain-containing protein</fullName>
    </submittedName>
</protein>
<dbReference type="PIRSF" id="PIRSF010260">
    <property type="entry name" value="UCP010260"/>
    <property type="match status" value="1"/>
</dbReference>
<reference evidence="3 4" key="1">
    <citation type="submission" date="2024-06" db="EMBL/GenBank/DDBJ databases">
        <title>The Natural Products Discovery Center: Release of the First 8490 Sequenced Strains for Exploring Actinobacteria Biosynthetic Diversity.</title>
        <authorList>
            <person name="Kalkreuter E."/>
            <person name="Kautsar S.A."/>
            <person name="Yang D."/>
            <person name="Bader C.D."/>
            <person name="Teijaro C.N."/>
            <person name="Fluegel L."/>
            <person name="Davis C.M."/>
            <person name="Simpson J.R."/>
            <person name="Lauterbach L."/>
            <person name="Steele A.D."/>
            <person name="Gui C."/>
            <person name="Meng S."/>
            <person name="Li G."/>
            <person name="Viehrig K."/>
            <person name="Ye F."/>
            <person name="Su P."/>
            <person name="Kiefer A.F."/>
            <person name="Nichols A."/>
            <person name="Cepeda A.J."/>
            <person name="Yan W."/>
            <person name="Fan B."/>
            <person name="Jiang Y."/>
            <person name="Adhikari A."/>
            <person name="Zheng C.-J."/>
            <person name="Schuster L."/>
            <person name="Cowan T.M."/>
            <person name="Smanski M.J."/>
            <person name="Chevrette M.G."/>
            <person name="De Carvalho L.P.S."/>
            <person name="Shen B."/>
        </authorList>
    </citation>
    <scope>NUCLEOTIDE SEQUENCE [LARGE SCALE GENOMIC DNA]</scope>
    <source>
        <strain evidence="3 4">NPDC000837</strain>
    </source>
</reference>
<gene>
    <name evidence="3" type="ORF">ABT276_32600</name>
</gene>
<organism evidence="3 4">
    <name type="scientific">Streptomyces xantholiticus</name>
    <dbReference type="NCBI Taxonomy" id="68285"/>
    <lineage>
        <taxon>Bacteria</taxon>
        <taxon>Bacillati</taxon>
        <taxon>Actinomycetota</taxon>
        <taxon>Actinomycetes</taxon>
        <taxon>Kitasatosporales</taxon>
        <taxon>Streptomycetaceae</taxon>
        <taxon>Streptomyces</taxon>
    </lineage>
</organism>
<dbReference type="PANTHER" id="PTHR34202">
    <property type="entry name" value="UPF0548 PROTEIN"/>
    <property type="match status" value="1"/>
</dbReference>
<dbReference type="Pfam" id="PF09348">
    <property type="entry name" value="DUF1990"/>
    <property type="match status" value="1"/>
</dbReference>
<dbReference type="Proteomes" id="UP001445472">
    <property type="component" value="Unassembled WGS sequence"/>
</dbReference>
<feature type="region of interest" description="Disordered" evidence="1">
    <location>
        <begin position="1"/>
        <end position="26"/>
    </location>
</feature>
<dbReference type="EMBL" id="JBEPBX010000048">
    <property type="protein sequence ID" value="MER6617970.1"/>
    <property type="molecule type" value="Genomic_DNA"/>
</dbReference>
<sequence>MSTTRRNTARSLDYPEVGATRRGPLPAGYQHLHHTARIGTGRAAFEAAGSAVTTWRMHRASGAELRTSAERAEPGVRLEVSVGIGPLRIAAPCEVIWSVYDNDRTGFGYGTLTGHPELGEESFTVDLRDDGSVWFTVLAFSRPAVWYSRLGGPLVPVLQHWYARRLGKTLRRIAAG</sequence>
<dbReference type="InterPro" id="IPR018960">
    <property type="entry name" value="DUF1990"/>
</dbReference>
<dbReference type="PANTHER" id="PTHR34202:SF1">
    <property type="entry name" value="UPF0548 PROTEIN"/>
    <property type="match status" value="1"/>
</dbReference>
<feature type="compositionally biased region" description="Polar residues" evidence="1">
    <location>
        <begin position="1"/>
        <end position="10"/>
    </location>
</feature>
<dbReference type="RefSeq" id="WP_351978943.1">
    <property type="nucleotide sequence ID" value="NZ_JBEPBX010000048.1"/>
</dbReference>
<accession>A0ABV1V4K5</accession>
<feature type="domain" description="DUF1990" evidence="2">
    <location>
        <begin position="14"/>
        <end position="168"/>
    </location>
</feature>
<dbReference type="InterPro" id="IPR014457">
    <property type="entry name" value="UCP010260"/>
</dbReference>
<keyword evidence="4" id="KW-1185">Reference proteome</keyword>
<proteinExistence type="predicted"/>
<evidence type="ECO:0000313" key="4">
    <source>
        <dbReference type="Proteomes" id="UP001445472"/>
    </source>
</evidence>
<evidence type="ECO:0000256" key="1">
    <source>
        <dbReference type="SAM" id="MobiDB-lite"/>
    </source>
</evidence>
<comment type="caution">
    <text evidence="3">The sequence shown here is derived from an EMBL/GenBank/DDBJ whole genome shotgun (WGS) entry which is preliminary data.</text>
</comment>
<evidence type="ECO:0000259" key="2">
    <source>
        <dbReference type="Pfam" id="PF09348"/>
    </source>
</evidence>
<evidence type="ECO:0000313" key="3">
    <source>
        <dbReference type="EMBL" id="MER6617970.1"/>
    </source>
</evidence>
<name>A0ABV1V4K5_9ACTN</name>